<evidence type="ECO:0000256" key="4">
    <source>
        <dbReference type="ARBA" id="ARBA00022737"/>
    </source>
</evidence>
<dbReference type="SMART" id="SM00393">
    <property type="entry name" value="R3H"/>
    <property type="match status" value="1"/>
</dbReference>
<dbReference type="FunFam" id="3.30.1370.50:FF:000006">
    <property type="entry name" value="NF-X1 finger transcription factor"/>
    <property type="match status" value="1"/>
</dbReference>
<proteinExistence type="inferred from homology"/>
<dbReference type="InterPro" id="IPR000967">
    <property type="entry name" value="Znf_NFX1"/>
</dbReference>
<evidence type="ECO:0000256" key="2">
    <source>
        <dbReference type="ARBA" id="ARBA00007269"/>
    </source>
</evidence>
<feature type="compositionally biased region" description="Polar residues" evidence="10">
    <location>
        <begin position="1"/>
        <end position="12"/>
    </location>
</feature>
<dbReference type="GO" id="GO:0000981">
    <property type="term" value="F:DNA-binding transcription factor activity, RNA polymerase II-specific"/>
    <property type="evidence" value="ECO:0007669"/>
    <property type="project" value="TreeGrafter"/>
</dbReference>
<evidence type="ECO:0000256" key="6">
    <source>
        <dbReference type="ARBA" id="ARBA00022833"/>
    </source>
</evidence>
<dbReference type="InterPro" id="IPR036867">
    <property type="entry name" value="R3H_dom_sf"/>
</dbReference>
<dbReference type="PANTHER" id="PTHR12360:SF12">
    <property type="entry name" value="TRANSCRIPTIONAL REPRESSOR NF-X1"/>
    <property type="match status" value="1"/>
</dbReference>
<dbReference type="InterPro" id="IPR001374">
    <property type="entry name" value="R3H_dom"/>
</dbReference>
<comment type="subcellular location">
    <subcellularLocation>
        <location evidence="1">Nucleus</location>
    </subcellularLocation>
</comment>
<dbReference type="GO" id="GO:0000977">
    <property type="term" value="F:RNA polymerase II transcription regulatory region sequence-specific DNA binding"/>
    <property type="evidence" value="ECO:0007669"/>
    <property type="project" value="TreeGrafter"/>
</dbReference>
<dbReference type="InterPro" id="IPR034078">
    <property type="entry name" value="NFX1_fam"/>
</dbReference>
<feature type="compositionally biased region" description="Polar residues" evidence="10">
    <location>
        <begin position="58"/>
        <end position="74"/>
    </location>
</feature>
<keyword evidence="4" id="KW-0677">Repeat</keyword>
<keyword evidence="7" id="KW-0805">Transcription regulation</keyword>
<dbReference type="Gene3D" id="3.30.1370.50">
    <property type="entry name" value="R3H-like domain"/>
    <property type="match status" value="1"/>
</dbReference>
<dbReference type="SUPFAM" id="SSF82708">
    <property type="entry name" value="R3H domain"/>
    <property type="match status" value="1"/>
</dbReference>
<dbReference type="SUPFAM" id="SSF57850">
    <property type="entry name" value="RING/U-box"/>
    <property type="match status" value="1"/>
</dbReference>
<dbReference type="PROSITE" id="PS51061">
    <property type="entry name" value="R3H"/>
    <property type="match status" value="1"/>
</dbReference>
<name>A0A5N6KN27_9ROSI</name>
<feature type="domain" description="R3H" evidence="11">
    <location>
        <begin position="832"/>
        <end position="895"/>
    </location>
</feature>
<sequence length="1163" mass="127111">MASAPQTATLQVPPSPATDAQPRQRRNNGRGRGQSGRGGARGRPSVGSQFALRPASVAPSNTASQSEGHTQPSQGRARRGRGNNLVRPGRTSGAAIPTRQFGGTLTSGDDGESQNGQPSLQAEAREFTPGQTYQAGAVRPPRKQAPARPRRMSKSSAPDIATRVQEDIDNHQYECPICTSEVLRKSKVWSCHTCWTVFHLHCIKQWASNAGSQDQQPQNGQPPAPRHWRCPGCNLPQETKPSSYTCWCGKDHDPKSITGLPPHSCGQTCGKARALPKKCPHPCEIMCHAGPCPPCTHTGPKQSCFCGKEMSQKKCTETRYEDGWSCRQICGDIMPCGEHTCQRECHEGLCGACEVRIDARCYCGKEEKALLCADRDDDKACSRIYNGDGGDLVTKTWTGIFQCPETCERPFSCGIHTCQLPCHAQESTVVQCPRSPELVSHCPCGKTLLSEIIQGPRITCEDPIPNCKESCMKPLSCGHPCQRSCHIGPCGSCLEKVSISCRCGRTHNISVCHQGQTEAPMCPRICHTTLNCGRHECGEHCCSGERRALERQASKRKLRPLGAEVPRPVDDGFEAEHICTRVCGRPLKCGNHTCQELCHKGPCGSCLEAVFDEISCNCGRTVLQPPLPCGTRAPPCRYMCERPKACGHPQVAHNCHEDDEQCPKCPFLVEKSCVCGKKNLKNQQCWFEDVKCGEVCGRKLKCGSHSCRKTCHRPGDCEDAAGKCQQPCGKPKRTCDHPCEDQCHAPYPCKEDKPCPHKVIITCECQHKKKEMRCSASKDSEGNGSKSIECDDECARLERNRKLAVALNIDKDHTDDHIPYSQTTLGLFAESPKWSQEQERELRVFATSTDEKRLRFKPMSSAQRTFLHHLAEDFGFDSESMDPEPHRHVLVLKTPKFVSAPNKTLRDCVRIRQTQKAAAAEAQAKAKSSTIREPYNGLLILSPRFALTIDELETEIATVLGPVPRLAFNVQFLSTGDVALKVTTPLEGEKAVDAALRELKTPIGLAFTVQKFGSLQLARFDDSLNVLLRESDSTSEGGWSQVAAKAAAPKRTAVQPSLNVRQSSFTILGSLNATGSKPKKIEPKRKVVKEDVVDDWEVAEMEVEAKESSSANMTGVAVVQVADGPGATTTVVERAQDAAANVQIKASASEEVADSVKTAEDAQ</sequence>
<dbReference type="GO" id="GO:0005634">
    <property type="term" value="C:nucleus"/>
    <property type="evidence" value="ECO:0007669"/>
    <property type="project" value="UniProtKB-SubCell"/>
</dbReference>
<accession>A0A5N6KN27</accession>
<dbReference type="AlphaFoldDB" id="A0A5N6KN27"/>
<comment type="caution">
    <text evidence="12">The sequence shown here is derived from an EMBL/GenBank/DDBJ whole genome shotgun (WGS) entry which is preliminary data.</text>
</comment>
<organism evidence="12 13">
    <name type="scientific">Carpinus fangiana</name>
    <dbReference type="NCBI Taxonomy" id="176857"/>
    <lineage>
        <taxon>Eukaryota</taxon>
        <taxon>Viridiplantae</taxon>
        <taxon>Streptophyta</taxon>
        <taxon>Embryophyta</taxon>
        <taxon>Tracheophyta</taxon>
        <taxon>Spermatophyta</taxon>
        <taxon>Magnoliopsida</taxon>
        <taxon>eudicotyledons</taxon>
        <taxon>Gunneridae</taxon>
        <taxon>Pentapetalae</taxon>
        <taxon>rosids</taxon>
        <taxon>fabids</taxon>
        <taxon>Fagales</taxon>
        <taxon>Betulaceae</taxon>
        <taxon>Carpinus</taxon>
    </lineage>
</organism>
<evidence type="ECO:0000313" key="12">
    <source>
        <dbReference type="EMBL" id="KAB8336692.1"/>
    </source>
</evidence>
<evidence type="ECO:0000256" key="3">
    <source>
        <dbReference type="ARBA" id="ARBA00022723"/>
    </source>
</evidence>
<keyword evidence="6" id="KW-0862">Zinc</keyword>
<keyword evidence="3" id="KW-0479">Metal-binding</keyword>
<evidence type="ECO:0000313" key="13">
    <source>
        <dbReference type="Proteomes" id="UP000327013"/>
    </source>
</evidence>
<feature type="compositionally biased region" description="Gly residues" evidence="10">
    <location>
        <begin position="30"/>
        <end position="41"/>
    </location>
</feature>
<evidence type="ECO:0000256" key="7">
    <source>
        <dbReference type="ARBA" id="ARBA00023015"/>
    </source>
</evidence>
<comment type="similarity">
    <text evidence="2">Belongs to the NFX1 family.</text>
</comment>
<reference evidence="12 13" key="1">
    <citation type="submission" date="2019-06" db="EMBL/GenBank/DDBJ databases">
        <title>A chromosomal-level reference genome of Carpinus fangiana (Coryloideae, Betulaceae).</title>
        <authorList>
            <person name="Yang X."/>
            <person name="Wang Z."/>
            <person name="Zhang L."/>
            <person name="Hao G."/>
            <person name="Liu J."/>
            <person name="Yang Y."/>
        </authorList>
    </citation>
    <scope>NUCLEOTIDE SEQUENCE [LARGE SCALE GENOMIC DNA]</scope>
    <source>
        <strain evidence="12">Cfa_2016G</strain>
        <tissue evidence="12">Leaf</tissue>
    </source>
</reference>
<dbReference type="Pfam" id="PF01424">
    <property type="entry name" value="R3H"/>
    <property type="match status" value="1"/>
</dbReference>
<evidence type="ECO:0000256" key="5">
    <source>
        <dbReference type="ARBA" id="ARBA00022771"/>
    </source>
</evidence>
<keyword evidence="8" id="KW-0804">Transcription</keyword>
<dbReference type="GO" id="GO:0008270">
    <property type="term" value="F:zinc ion binding"/>
    <property type="evidence" value="ECO:0007669"/>
    <property type="project" value="UniProtKB-KW"/>
</dbReference>
<dbReference type="PANTHER" id="PTHR12360">
    <property type="entry name" value="NUCLEAR TRANSCRIPTION FACTOR, X-BOX BINDING 1 NFX1"/>
    <property type="match status" value="1"/>
</dbReference>
<dbReference type="CDD" id="cd06008">
    <property type="entry name" value="NF-X1-zinc-finger"/>
    <property type="match status" value="7"/>
</dbReference>
<evidence type="ECO:0000256" key="10">
    <source>
        <dbReference type="SAM" id="MobiDB-lite"/>
    </source>
</evidence>
<gene>
    <name evidence="12" type="ORF">FH972_021002</name>
</gene>
<protein>
    <recommendedName>
        <fullName evidence="11">R3H domain-containing protein</fullName>
    </recommendedName>
</protein>
<evidence type="ECO:0000256" key="8">
    <source>
        <dbReference type="ARBA" id="ARBA00023163"/>
    </source>
</evidence>
<evidence type="ECO:0000259" key="11">
    <source>
        <dbReference type="PROSITE" id="PS51061"/>
    </source>
</evidence>
<dbReference type="CDD" id="cd16492">
    <property type="entry name" value="RING-CH-C4HC3_NFX1-like"/>
    <property type="match status" value="1"/>
</dbReference>
<keyword evidence="13" id="KW-1185">Reference proteome</keyword>
<dbReference type="EMBL" id="VIBQ01000009">
    <property type="protein sequence ID" value="KAB8336692.1"/>
    <property type="molecule type" value="Genomic_DNA"/>
</dbReference>
<dbReference type="Pfam" id="PF01422">
    <property type="entry name" value="zf-NF-X1"/>
    <property type="match status" value="6"/>
</dbReference>
<dbReference type="SMART" id="SM00438">
    <property type="entry name" value="ZnF_NFX"/>
    <property type="match status" value="9"/>
</dbReference>
<keyword evidence="9" id="KW-0539">Nucleus</keyword>
<dbReference type="OrthoDB" id="6512771at2759"/>
<dbReference type="GO" id="GO:0000122">
    <property type="term" value="P:negative regulation of transcription by RNA polymerase II"/>
    <property type="evidence" value="ECO:0007669"/>
    <property type="project" value="TreeGrafter"/>
</dbReference>
<feature type="compositionally biased region" description="Polar residues" evidence="10">
    <location>
        <begin position="101"/>
        <end position="120"/>
    </location>
</feature>
<evidence type="ECO:0000256" key="9">
    <source>
        <dbReference type="ARBA" id="ARBA00023242"/>
    </source>
</evidence>
<feature type="region of interest" description="Disordered" evidence="10">
    <location>
        <begin position="1"/>
        <end position="159"/>
    </location>
</feature>
<keyword evidence="5" id="KW-0863">Zinc-finger</keyword>
<dbReference type="Proteomes" id="UP000327013">
    <property type="component" value="Unassembled WGS sequence"/>
</dbReference>
<evidence type="ECO:0000256" key="1">
    <source>
        <dbReference type="ARBA" id="ARBA00004123"/>
    </source>
</evidence>